<reference evidence="2 3" key="1">
    <citation type="submission" date="2019-05" db="EMBL/GenBank/DDBJ databases">
        <authorList>
            <person name="Murphy M.E."/>
            <person name="Alvaro L.E."/>
            <person name="Baker K.N."/>
            <person name="Baxter I.S."/>
            <person name="Brown M.R."/>
            <person name="Driscoll K.D."/>
            <person name="Elrubaie J.M."/>
            <person name="Feith S.L."/>
            <person name="Indihar D.F."/>
            <person name="Knoch V.T."/>
            <person name="Koirtyohann K.M."/>
            <person name="Kratz M.A."/>
            <person name="Lear A.H."/>
            <person name="Lindblom K.E."/>
            <person name="Marcus E.R."/>
            <person name="Sensor R."/>
            <person name="Sherman S.J."/>
            <person name="Swift V.R."/>
            <person name="White K.E."/>
            <person name="Wills S.J."/>
            <person name="Gatt S.M."/>
            <person name="Lohbauer S.A."/>
            <person name="Power T.R."/>
            <person name="Rosales K.A."/>
            <person name="Sisson B.M."/>
            <person name="Isern S."/>
            <person name="Michael S.F."/>
            <person name="Monti D.L."/>
            <person name="Garlena R.A."/>
            <person name="Russell D.A."/>
            <person name="Pope W.H."/>
            <person name="Jacobs-Sera D."/>
            <person name="Hatfull G.F."/>
        </authorList>
    </citation>
    <scope>NUCLEOTIDE SEQUENCE [LARGE SCALE GENOMIC DNA]</scope>
</reference>
<accession>A0A4Y6EAF3</accession>
<evidence type="ECO:0000313" key="2">
    <source>
        <dbReference type="EMBL" id="QDF15397.1"/>
    </source>
</evidence>
<keyword evidence="1" id="KW-1133">Transmembrane helix</keyword>
<sequence>MSSELLNLFIGLGVGSIAVAIINGLFNRNSNKATAAKLVADTTKVANDMVREIADDLREDNEHLRTALAAMNTRFEETDRRLGVISAQLSRVVRELEAAIPLIDQAGHPQHAAHLRQVVHDVRDEN</sequence>
<gene>
    <name evidence="2" type="primary">36</name>
    <name evidence="2" type="ORF">SEA_MOLLYMUR_36</name>
</gene>
<dbReference type="GeneID" id="77943118"/>
<name>A0A4Y6EAF3_9CAUD</name>
<dbReference type="KEGG" id="vg:77943118"/>
<evidence type="ECO:0000313" key="3">
    <source>
        <dbReference type="Proteomes" id="UP000319811"/>
    </source>
</evidence>
<keyword evidence="3" id="KW-1185">Reference proteome</keyword>
<organism evidence="2 3">
    <name type="scientific">Gordonia phage Mollymur</name>
    <dbReference type="NCBI Taxonomy" id="2590895"/>
    <lineage>
        <taxon>Viruses</taxon>
        <taxon>Duplodnaviria</taxon>
        <taxon>Heunggongvirae</taxon>
        <taxon>Uroviricota</taxon>
        <taxon>Caudoviricetes</taxon>
        <taxon>Mollymurvirus</taxon>
        <taxon>Mollymurvirus mollymur</taxon>
    </lineage>
</organism>
<proteinExistence type="predicted"/>
<dbReference type="EMBL" id="MK977705">
    <property type="protein sequence ID" value="QDF15397.1"/>
    <property type="molecule type" value="Genomic_DNA"/>
</dbReference>
<evidence type="ECO:0000256" key="1">
    <source>
        <dbReference type="SAM" id="Phobius"/>
    </source>
</evidence>
<keyword evidence="1" id="KW-0812">Transmembrane</keyword>
<dbReference type="RefSeq" id="YP_010667008.1">
    <property type="nucleotide sequence ID" value="NC_070948.1"/>
</dbReference>
<dbReference type="Proteomes" id="UP000319811">
    <property type="component" value="Segment"/>
</dbReference>
<feature type="transmembrane region" description="Helical" evidence="1">
    <location>
        <begin position="6"/>
        <end position="26"/>
    </location>
</feature>
<protein>
    <submittedName>
        <fullName evidence="2">Uncharacterized protein</fullName>
    </submittedName>
</protein>
<keyword evidence="1" id="KW-0472">Membrane</keyword>